<comment type="caution">
    <text evidence="8">The sequence shown here is derived from an EMBL/GenBank/DDBJ whole genome shotgun (WGS) entry which is preliminary data.</text>
</comment>
<keyword evidence="3 6" id="KW-0812">Transmembrane</keyword>
<feature type="transmembrane region" description="Helical" evidence="6">
    <location>
        <begin position="95"/>
        <end position="115"/>
    </location>
</feature>
<dbReference type="Proteomes" id="UP000837801">
    <property type="component" value="Unassembled WGS sequence"/>
</dbReference>
<dbReference type="Gene3D" id="1.20.144.10">
    <property type="entry name" value="Phosphatidic acid phosphatase type 2/haloperoxidase"/>
    <property type="match status" value="1"/>
</dbReference>
<proteinExistence type="inferred from homology"/>
<comment type="subcellular location">
    <subcellularLocation>
        <location evidence="1">Membrane</location>
        <topology evidence="1">Multi-pass membrane protein</topology>
    </subcellularLocation>
</comment>
<dbReference type="AlphaFoldDB" id="A0A9P0QQA5"/>
<dbReference type="CDD" id="cd03390">
    <property type="entry name" value="PAP2_containing_1_like"/>
    <property type="match status" value="1"/>
</dbReference>
<evidence type="ECO:0000256" key="1">
    <source>
        <dbReference type="ARBA" id="ARBA00004141"/>
    </source>
</evidence>
<evidence type="ECO:0000313" key="9">
    <source>
        <dbReference type="Proteomes" id="UP000837801"/>
    </source>
</evidence>
<dbReference type="InterPro" id="IPR036938">
    <property type="entry name" value="PAP2/HPO_sf"/>
</dbReference>
<dbReference type="SUPFAM" id="SSF48317">
    <property type="entry name" value="Acid phosphatase/Vanadium-dependent haloperoxidase"/>
    <property type="match status" value="1"/>
</dbReference>
<evidence type="ECO:0000256" key="2">
    <source>
        <dbReference type="ARBA" id="ARBA00008816"/>
    </source>
</evidence>
<dbReference type="OrthoDB" id="10030083at2759"/>
<keyword evidence="9" id="KW-1185">Reference proteome</keyword>
<evidence type="ECO:0000256" key="5">
    <source>
        <dbReference type="ARBA" id="ARBA00023136"/>
    </source>
</evidence>
<evidence type="ECO:0000313" key="8">
    <source>
        <dbReference type="EMBL" id="CAH2352941.1"/>
    </source>
</evidence>
<keyword evidence="5 6" id="KW-0472">Membrane</keyword>
<dbReference type="PANTHER" id="PTHR10165:SF35">
    <property type="entry name" value="RE23632P"/>
    <property type="match status" value="1"/>
</dbReference>
<dbReference type="GO" id="GO:0008195">
    <property type="term" value="F:phosphatidate phosphatase activity"/>
    <property type="evidence" value="ECO:0007669"/>
    <property type="project" value="TreeGrafter"/>
</dbReference>
<name>A0A9P0QQA5_9ASCO</name>
<evidence type="ECO:0000256" key="4">
    <source>
        <dbReference type="ARBA" id="ARBA00022989"/>
    </source>
</evidence>
<dbReference type="InterPro" id="IPR000326">
    <property type="entry name" value="PAP2/HPO"/>
</dbReference>
<dbReference type="PANTHER" id="PTHR10165">
    <property type="entry name" value="LIPID PHOSPHATE PHOSPHATASE"/>
    <property type="match status" value="1"/>
</dbReference>
<sequence length="281" mass="31516">MLFNTVNSDAMKRNLSDWILAAALVVYFFLVAEQAKPFNRQFSLADENIQHPFAEVERVSGIQCLFLAFFVPFITINLVTLYLKVKHNKSQHEHFYLLQISTLGLLLALSIDGVFTDILKNWIARPRPDFLARCAPVEGTDPLELVGIEVCTAPYGQRILTDGMRSTPSGHASISFSGLLYLTLWLCGQFKITESKTPVYRVLLAVLPVVGALYISLSRTQDYRHHFSDIVIGGSIGISIALGIYHKYFPSIFSENPEKPLIPNEIDTVLPMYSRTNSQAT</sequence>
<dbReference type="GO" id="GO:0046839">
    <property type="term" value="P:phospholipid dephosphorylation"/>
    <property type="evidence" value="ECO:0007669"/>
    <property type="project" value="TreeGrafter"/>
</dbReference>
<feature type="transmembrane region" description="Helical" evidence="6">
    <location>
        <begin position="59"/>
        <end position="83"/>
    </location>
</feature>
<evidence type="ECO:0000256" key="3">
    <source>
        <dbReference type="ARBA" id="ARBA00022692"/>
    </source>
</evidence>
<feature type="transmembrane region" description="Helical" evidence="6">
    <location>
        <begin position="223"/>
        <end position="245"/>
    </location>
</feature>
<dbReference type="Pfam" id="PF01569">
    <property type="entry name" value="PAP2"/>
    <property type="match status" value="1"/>
</dbReference>
<accession>A0A9P0QQA5</accession>
<dbReference type="InterPro" id="IPR043216">
    <property type="entry name" value="PAP-like"/>
</dbReference>
<reference evidence="8" key="1">
    <citation type="submission" date="2022-03" db="EMBL/GenBank/DDBJ databases">
        <authorList>
            <person name="Legras J.-L."/>
            <person name="Devillers H."/>
            <person name="Grondin C."/>
        </authorList>
    </citation>
    <scope>NUCLEOTIDE SEQUENCE</scope>
    <source>
        <strain evidence="8">CLIB 1423</strain>
    </source>
</reference>
<gene>
    <name evidence="8" type="ORF">CLIB1423_08S04478</name>
</gene>
<evidence type="ECO:0000259" key="7">
    <source>
        <dbReference type="SMART" id="SM00014"/>
    </source>
</evidence>
<dbReference type="GO" id="GO:0006644">
    <property type="term" value="P:phospholipid metabolic process"/>
    <property type="evidence" value="ECO:0007669"/>
    <property type="project" value="InterPro"/>
</dbReference>
<protein>
    <submittedName>
        <fullName evidence="8">Diacylglycerol pyrophosphate phosphatase 1</fullName>
    </submittedName>
</protein>
<dbReference type="SMART" id="SM00014">
    <property type="entry name" value="acidPPc"/>
    <property type="match status" value="1"/>
</dbReference>
<feature type="domain" description="Phosphatidic acid phosphatase type 2/haloperoxidase" evidence="7">
    <location>
        <begin position="103"/>
        <end position="245"/>
    </location>
</feature>
<dbReference type="EMBL" id="CAKXYY010000008">
    <property type="protein sequence ID" value="CAH2352941.1"/>
    <property type="molecule type" value="Genomic_DNA"/>
</dbReference>
<evidence type="ECO:0000256" key="6">
    <source>
        <dbReference type="SAM" id="Phobius"/>
    </source>
</evidence>
<organism evidence="8 9">
    <name type="scientific">[Candida] railenensis</name>
    <dbReference type="NCBI Taxonomy" id="45579"/>
    <lineage>
        <taxon>Eukaryota</taxon>
        <taxon>Fungi</taxon>
        <taxon>Dikarya</taxon>
        <taxon>Ascomycota</taxon>
        <taxon>Saccharomycotina</taxon>
        <taxon>Pichiomycetes</taxon>
        <taxon>Debaryomycetaceae</taxon>
        <taxon>Kurtzmaniella</taxon>
    </lineage>
</organism>
<feature type="transmembrane region" description="Helical" evidence="6">
    <location>
        <begin position="199"/>
        <end position="217"/>
    </location>
</feature>
<dbReference type="GO" id="GO:0016020">
    <property type="term" value="C:membrane"/>
    <property type="evidence" value="ECO:0007669"/>
    <property type="project" value="UniProtKB-SubCell"/>
</dbReference>
<keyword evidence="4 6" id="KW-1133">Transmembrane helix</keyword>
<comment type="similarity">
    <text evidence="2">Belongs to the PA-phosphatase related phosphoesterase family.</text>
</comment>